<proteinExistence type="predicted"/>
<sequence>MSWRSLGMWAKVLLVVLVAFEATLCSGETDARDVAAINSLYVLLGFPPLKGWILIGGDPCGDNWQGVECVIRNITALNLSGANLGGELGDSLDFRSLMSMDFSNNFLSGSIPSSLPSTLLHMSLANNHFTKEIPDVFEELSSLITLDLSSNNLTGPLPPSFRNLSSLNTLHLENNELIGTLDPLENLPLIDLNVENNLFSGPIPPELLTIPNFKKDGNPFNTTVLPSPPSPPPLLSPLPALAPSPTRSSDIGHEAPQPTEGGGFTGKAPPSPISKGNSKNGKVVMVVGIGAFAAAAVLGVSLFLWMCGKKMRVHGSSKRQEAFSYGNPRGKDNCSDSSRMQFMAKEKAFPREDIDQLSTSSVEQGTTIGANPKPRGDEHRINFTEIPQRLKQKADLSSSNGSYPSLQPPPAPPFSLERAAVANREPNPPTISRTQPSEETVSSRSVKEYTIAALQQLTDSFSPEHIVCEDDLGKVYLAELPDGKHLAVKKLEVVGSKRQSDEGFRNLVSELDWLRHDNILELVGYCAEHGQRLLVYRFCKNGNLQDALHLDDRIHKKLSWAARVRVALGTARALEYLHEVCHPPVVHRIFTSASVLLDDNLEARVSGCGLAPLLVSNSIGQLAPDGYGAPETESGTYTSQSDVYSFGVVMLELLTGRKSLDRNRPRGEQFLVRWAASRLHDIEALSSMVDPSLGGVYPTKSLSRFADIISRCIQREPEFRPPMSEIVQDLLRTV</sequence>
<dbReference type="EMBL" id="CM042890">
    <property type="protein sequence ID" value="KAI4312145.1"/>
    <property type="molecule type" value="Genomic_DNA"/>
</dbReference>
<accession>A0ACB9LKX5</accession>
<dbReference type="Proteomes" id="UP001057402">
    <property type="component" value="Chromosome 11"/>
</dbReference>
<name>A0ACB9LKX5_9MYRT</name>
<evidence type="ECO:0000313" key="2">
    <source>
        <dbReference type="Proteomes" id="UP001057402"/>
    </source>
</evidence>
<protein>
    <submittedName>
        <fullName evidence="1">Uncharacterized protein</fullName>
    </submittedName>
</protein>
<organism evidence="1 2">
    <name type="scientific">Melastoma candidum</name>
    <dbReference type="NCBI Taxonomy" id="119954"/>
    <lineage>
        <taxon>Eukaryota</taxon>
        <taxon>Viridiplantae</taxon>
        <taxon>Streptophyta</taxon>
        <taxon>Embryophyta</taxon>
        <taxon>Tracheophyta</taxon>
        <taxon>Spermatophyta</taxon>
        <taxon>Magnoliopsida</taxon>
        <taxon>eudicotyledons</taxon>
        <taxon>Gunneridae</taxon>
        <taxon>Pentapetalae</taxon>
        <taxon>rosids</taxon>
        <taxon>malvids</taxon>
        <taxon>Myrtales</taxon>
        <taxon>Melastomataceae</taxon>
        <taxon>Melastomatoideae</taxon>
        <taxon>Melastomateae</taxon>
        <taxon>Melastoma</taxon>
    </lineage>
</organism>
<comment type="caution">
    <text evidence="1">The sequence shown here is derived from an EMBL/GenBank/DDBJ whole genome shotgun (WGS) entry which is preliminary data.</text>
</comment>
<gene>
    <name evidence="1" type="ORF">MLD38_036988</name>
</gene>
<reference evidence="2" key="1">
    <citation type="journal article" date="2023" name="Front. Plant Sci.">
        <title>Chromosomal-level genome assembly of Melastoma candidum provides insights into trichome evolution.</title>
        <authorList>
            <person name="Zhong Y."/>
            <person name="Wu W."/>
            <person name="Sun C."/>
            <person name="Zou P."/>
            <person name="Liu Y."/>
            <person name="Dai S."/>
            <person name="Zhou R."/>
        </authorList>
    </citation>
    <scope>NUCLEOTIDE SEQUENCE [LARGE SCALE GENOMIC DNA]</scope>
</reference>
<keyword evidence="2" id="KW-1185">Reference proteome</keyword>
<evidence type="ECO:0000313" key="1">
    <source>
        <dbReference type="EMBL" id="KAI4312145.1"/>
    </source>
</evidence>